<evidence type="ECO:0000313" key="1">
    <source>
        <dbReference type="EMBL" id="EHI53210.1"/>
    </source>
</evidence>
<dbReference type="Proteomes" id="UP000006428">
    <property type="component" value="Unassembled WGS sequence"/>
</dbReference>
<reference evidence="1 2" key="1">
    <citation type="journal article" date="2012" name="Front. Microbiol.">
        <title>Draft Genome Sequence of the Virulent Strain 01-B526 of the Fish Pathogen Aeromonas salmonicida.</title>
        <authorList>
            <person name="Charette S.J."/>
            <person name="Brochu F."/>
            <person name="Boyle B."/>
            <person name="Filion G."/>
            <person name="Tanaka K.H."/>
            <person name="Derome N."/>
        </authorList>
    </citation>
    <scope>NUCLEOTIDE SEQUENCE [LARGE SCALE GENOMIC DNA]</scope>
    <source>
        <strain evidence="1 2">01-B526</strain>
    </source>
</reference>
<comment type="caution">
    <text evidence="1">The sequence shown here is derived from an EMBL/GenBank/DDBJ whole genome shotgun (WGS) entry which is preliminary data.</text>
</comment>
<sequence>MRPFRVLQHIESYFASLTAAERDHILDQRFNVEPLLTKFMDATCCFRYRMISRQT</sequence>
<evidence type="ECO:0000313" key="2">
    <source>
        <dbReference type="Proteomes" id="UP000006428"/>
    </source>
</evidence>
<keyword evidence="2" id="KW-1185">Reference proteome</keyword>
<protein>
    <submittedName>
        <fullName evidence="1">Uncharacterized protein</fullName>
    </submittedName>
</protein>
<proteinExistence type="predicted"/>
<accession>A0ABP2N2K0</accession>
<name>A0ABP2N2K0_AERSS</name>
<gene>
    <name evidence="1" type="ORF">IYQ_07031</name>
</gene>
<dbReference type="EMBL" id="AGVO01000023">
    <property type="protein sequence ID" value="EHI53210.1"/>
    <property type="molecule type" value="Genomic_DNA"/>
</dbReference>
<organism evidence="1 2">
    <name type="scientific">Aeromonas salmonicida subsp. salmonicida 01-B526</name>
    <dbReference type="NCBI Taxonomy" id="1076135"/>
    <lineage>
        <taxon>Bacteria</taxon>
        <taxon>Pseudomonadati</taxon>
        <taxon>Pseudomonadota</taxon>
        <taxon>Gammaproteobacteria</taxon>
        <taxon>Aeromonadales</taxon>
        <taxon>Aeromonadaceae</taxon>
        <taxon>Aeromonas</taxon>
    </lineage>
</organism>